<dbReference type="Pfam" id="PF10342">
    <property type="entry name" value="Kre9_KNH"/>
    <property type="match status" value="1"/>
</dbReference>
<keyword evidence="1 3" id="KW-0732">Signal</keyword>
<proteinExistence type="predicted"/>
<dbReference type="STRING" id="933388.S8B585"/>
<dbReference type="HOGENOM" id="CLU_088618_1_0_1"/>
<reference evidence="5 6" key="1">
    <citation type="journal article" date="2013" name="PLoS ONE">
        <title>Genomic and secretomic analyses reveal unique features of the lignocellulolytic enzyme system of Penicillium decumbens.</title>
        <authorList>
            <person name="Liu G."/>
            <person name="Zhang L."/>
            <person name="Wei X."/>
            <person name="Zou G."/>
            <person name="Qin Y."/>
            <person name="Ma L."/>
            <person name="Li J."/>
            <person name="Zheng H."/>
            <person name="Wang S."/>
            <person name="Wang C."/>
            <person name="Xun L."/>
            <person name="Zhao G.-P."/>
            <person name="Zhou Z."/>
            <person name="Qu Y."/>
        </authorList>
    </citation>
    <scope>NUCLEOTIDE SEQUENCE [LARGE SCALE GENOMIC DNA]</scope>
    <source>
        <strain evidence="6">114-2 / CGMCC 5302</strain>
    </source>
</reference>
<dbReference type="PANTHER" id="PTHR35185:SF1">
    <property type="entry name" value="UPF0619 GPI-ANCHORED MEMBRANE PROTEIN C1322.10"/>
    <property type="match status" value="1"/>
</dbReference>
<evidence type="ECO:0000256" key="3">
    <source>
        <dbReference type="SAM" id="SignalP"/>
    </source>
</evidence>
<dbReference type="Gene3D" id="2.60.40.10">
    <property type="entry name" value="Immunoglobulins"/>
    <property type="match status" value="1"/>
</dbReference>
<gene>
    <name evidence="5" type="ORF">PDE_04682</name>
</gene>
<dbReference type="InterPro" id="IPR013783">
    <property type="entry name" value="Ig-like_fold"/>
</dbReference>
<dbReference type="InterPro" id="IPR052479">
    <property type="entry name" value="GPI-anchor_Adhesion_Reg"/>
</dbReference>
<dbReference type="InterPro" id="IPR018466">
    <property type="entry name" value="Kre9/Knh1-like_N"/>
</dbReference>
<evidence type="ECO:0000313" key="5">
    <source>
        <dbReference type="EMBL" id="EPS29732.1"/>
    </source>
</evidence>
<feature type="domain" description="Yeast cell wall synthesis Kre9/Knh1-like N-terminal" evidence="4">
    <location>
        <begin position="22"/>
        <end position="113"/>
    </location>
</feature>
<keyword evidence="6" id="KW-1185">Reference proteome</keyword>
<dbReference type="AlphaFoldDB" id="S8B585"/>
<dbReference type="Proteomes" id="UP000019376">
    <property type="component" value="Unassembled WGS sequence"/>
</dbReference>
<feature type="chain" id="PRO_5004560964" description="Yeast cell wall synthesis Kre9/Knh1-like N-terminal domain-containing protein" evidence="3">
    <location>
        <begin position="18"/>
        <end position="227"/>
    </location>
</feature>
<protein>
    <recommendedName>
        <fullName evidence="4">Yeast cell wall synthesis Kre9/Knh1-like N-terminal domain-containing protein</fullName>
    </recommendedName>
</protein>
<sequence length="227" mass="22520">MRFSALSLIPLAGLAAALQVTQPGKNDEFKTSDSITVKWSSVNTDASSFNIYLVNNAVYPPVNKEIATNVKTSDNSYTIKDLSGLSAGSGYQVNLESDSTQNTGILAQSQQFNMTGSAQSSSSSSSSSSASSTETSSSSATSESASMTTMTTTGEYTSGSMTMTTTGTSTGTVSAGTATGTSTGTKASGSANASGTSSTAIPTGNAGVAVRPAAAFGLVAGALALAL</sequence>
<accession>S8B585</accession>
<name>S8B585_PENO1</name>
<evidence type="ECO:0000256" key="2">
    <source>
        <dbReference type="SAM" id="MobiDB-lite"/>
    </source>
</evidence>
<feature type="signal peptide" evidence="3">
    <location>
        <begin position="1"/>
        <end position="17"/>
    </location>
</feature>
<dbReference type="PANTHER" id="PTHR35185">
    <property type="entry name" value="SERINE/THREONINE-RICH PROTEIN ADG2-RELATED"/>
    <property type="match status" value="1"/>
</dbReference>
<dbReference type="eggNOG" id="ENOG502S7YR">
    <property type="taxonomic scope" value="Eukaryota"/>
</dbReference>
<feature type="compositionally biased region" description="Low complexity" evidence="2">
    <location>
        <begin position="114"/>
        <end position="200"/>
    </location>
</feature>
<evidence type="ECO:0000313" key="6">
    <source>
        <dbReference type="Proteomes" id="UP000019376"/>
    </source>
</evidence>
<dbReference type="EMBL" id="KB644412">
    <property type="protein sequence ID" value="EPS29732.1"/>
    <property type="molecule type" value="Genomic_DNA"/>
</dbReference>
<organism evidence="5 6">
    <name type="scientific">Penicillium oxalicum (strain 114-2 / CGMCC 5302)</name>
    <name type="common">Penicillium decumbens</name>
    <dbReference type="NCBI Taxonomy" id="933388"/>
    <lineage>
        <taxon>Eukaryota</taxon>
        <taxon>Fungi</taxon>
        <taxon>Dikarya</taxon>
        <taxon>Ascomycota</taxon>
        <taxon>Pezizomycotina</taxon>
        <taxon>Eurotiomycetes</taxon>
        <taxon>Eurotiomycetidae</taxon>
        <taxon>Eurotiales</taxon>
        <taxon>Aspergillaceae</taxon>
        <taxon>Penicillium</taxon>
    </lineage>
</organism>
<evidence type="ECO:0000256" key="1">
    <source>
        <dbReference type="ARBA" id="ARBA00022729"/>
    </source>
</evidence>
<dbReference type="OrthoDB" id="5316007at2759"/>
<feature type="region of interest" description="Disordered" evidence="2">
    <location>
        <begin position="113"/>
        <end position="202"/>
    </location>
</feature>
<evidence type="ECO:0000259" key="4">
    <source>
        <dbReference type="Pfam" id="PF10342"/>
    </source>
</evidence>